<gene>
    <name evidence="1" type="ORF">ACFQ1S_37155</name>
</gene>
<evidence type="ECO:0000313" key="1">
    <source>
        <dbReference type="EMBL" id="MFD1050762.1"/>
    </source>
</evidence>
<dbReference type="Gene3D" id="3.90.1150.10">
    <property type="entry name" value="Aspartate Aminotransferase, domain 1"/>
    <property type="match status" value="1"/>
</dbReference>
<sequence length="37" mass="4206">MEQDYAEFVARGLRLDLTRGKPSARQLDLANDLLTLD</sequence>
<evidence type="ECO:0000313" key="2">
    <source>
        <dbReference type="Proteomes" id="UP001597045"/>
    </source>
</evidence>
<comment type="caution">
    <text evidence="1">The sequence shown here is derived from an EMBL/GenBank/DDBJ whole genome shotgun (WGS) entry which is preliminary data.</text>
</comment>
<dbReference type="Proteomes" id="UP001597045">
    <property type="component" value="Unassembled WGS sequence"/>
</dbReference>
<accession>A0ABW3MJ96</accession>
<dbReference type="InterPro" id="IPR024551">
    <property type="entry name" value="AspAT_Ic"/>
</dbReference>
<dbReference type="Pfam" id="PF12897">
    <property type="entry name" value="Asp_aminotransf"/>
    <property type="match status" value="1"/>
</dbReference>
<dbReference type="InterPro" id="IPR015422">
    <property type="entry name" value="PyrdxlP-dep_Trfase_small"/>
</dbReference>
<name>A0ABW3MJ96_9PSEU</name>
<protein>
    <submittedName>
        <fullName evidence="1">Uncharacterized protein</fullName>
    </submittedName>
</protein>
<feature type="non-terminal residue" evidence="1">
    <location>
        <position position="37"/>
    </location>
</feature>
<dbReference type="EMBL" id="JBHTIS010003071">
    <property type="protein sequence ID" value="MFD1050762.1"/>
    <property type="molecule type" value="Genomic_DNA"/>
</dbReference>
<organism evidence="1 2">
    <name type="scientific">Kibdelosporangium lantanae</name>
    <dbReference type="NCBI Taxonomy" id="1497396"/>
    <lineage>
        <taxon>Bacteria</taxon>
        <taxon>Bacillati</taxon>
        <taxon>Actinomycetota</taxon>
        <taxon>Actinomycetes</taxon>
        <taxon>Pseudonocardiales</taxon>
        <taxon>Pseudonocardiaceae</taxon>
        <taxon>Kibdelosporangium</taxon>
    </lineage>
</organism>
<reference evidence="2" key="1">
    <citation type="journal article" date="2019" name="Int. J. Syst. Evol. Microbiol.">
        <title>The Global Catalogue of Microorganisms (GCM) 10K type strain sequencing project: providing services to taxonomists for standard genome sequencing and annotation.</title>
        <authorList>
            <consortium name="The Broad Institute Genomics Platform"/>
            <consortium name="The Broad Institute Genome Sequencing Center for Infectious Disease"/>
            <person name="Wu L."/>
            <person name="Ma J."/>
        </authorList>
    </citation>
    <scope>NUCLEOTIDE SEQUENCE [LARGE SCALE GENOMIC DNA]</scope>
    <source>
        <strain evidence="2">JCM 31486</strain>
    </source>
</reference>
<proteinExistence type="predicted"/>
<keyword evidence="2" id="KW-1185">Reference proteome</keyword>